<keyword evidence="4" id="KW-0564">Palmitate</keyword>
<reference evidence="9 10" key="1">
    <citation type="submission" date="2016-04" db="EMBL/GenBank/DDBJ databases">
        <title>Draft genome sequence of freshwater magnetotactic bacteria Magnetospirillum marisnigri SP-1 and Magnetospirillum moscoviense BB-1.</title>
        <authorList>
            <person name="Koziaeva V."/>
            <person name="Dziuba M.V."/>
            <person name="Ivanov T.M."/>
            <person name="Kuznetsov B."/>
            <person name="Grouzdev D.S."/>
        </authorList>
    </citation>
    <scope>NUCLEOTIDE SEQUENCE [LARGE SCALE GENOMIC DNA]</scope>
    <source>
        <strain evidence="9 10">SP-1</strain>
    </source>
</reference>
<keyword evidence="3" id="KW-0472">Membrane</keyword>
<evidence type="ECO:0000256" key="3">
    <source>
        <dbReference type="ARBA" id="ARBA00023136"/>
    </source>
</evidence>
<protein>
    <recommendedName>
        <fullName evidence="11">Argininosuccinate lyase</fullName>
    </recommendedName>
</protein>
<gene>
    <name evidence="9" type="ORF">A6A04_01250</name>
</gene>
<organism evidence="9 10">
    <name type="scientific">Paramagnetospirillum marisnigri</name>
    <dbReference type="NCBI Taxonomy" id="1285242"/>
    <lineage>
        <taxon>Bacteria</taxon>
        <taxon>Pseudomonadati</taxon>
        <taxon>Pseudomonadota</taxon>
        <taxon>Alphaproteobacteria</taxon>
        <taxon>Rhodospirillales</taxon>
        <taxon>Magnetospirillaceae</taxon>
        <taxon>Paramagnetospirillum</taxon>
    </lineage>
</organism>
<name>A0A178MSH4_9PROT</name>
<evidence type="ECO:0000256" key="8">
    <source>
        <dbReference type="SAM" id="SignalP"/>
    </source>
</evidence>
<dbReference type="NCBIfam" id="NF047847">
    <property type="entry name" value="SS_mature_LptM"/>
    <property type="match status" value="1"/>
</dbReference>
<accession>A0A178MSH4</accession>
<evidence type="ECO:0000313" key="9">
    <source>
        <dbReference type="EMBL" id="OAN52348.1"/>
    </source>
</evidence>
<feature type="region of interest" description="Disordered" evidence="7">
    <location>
        <begin position="45"/>
        <end position="66"/>
    </location>
</feature>
<dbReference type="Proteomes" id="UP000078428">
    <property type="component" value="Unassembled WGS sequence"/>
</dbReference>
<dbReference type="EMBL" id="LWQT01000044">
    <property type="protein sequence ID" value="OAN52348.1"/>
    <property type="molecule type" value="Genomic_DNA"/>
</dbReference>
<proteinExistence type="predicted"/>
<evidence type="ECO:0008006" key="11">
    <source>
        <dbReference type="Google" id="ProtNLM"/>
    </source>
</evidence>
<dbReference type="InterPro" id="IPR032831">
    <property type="entry name" value="LptM_cons"/>
</dbReference>
<comment type="subcellular location">
    <subcellularLocation>
        <location evidence="1">Cell outer membrane</location>
        <topology evidence="1">Lipid-anchor</topology>
    </subcellularLocation>
</comment>
<dbReference type="RefSeq" id="WP_068491283.1">
    <property type="nucleotide sequence ID" value="NZ_LWQT01000044.1"/>
</dbReference>
<dbReference type="OrthoDB" id="7366245at2"/>
<keyword evidence="5" id="KW-0998">Cell outer membrane</keyword>
<dbReference type="STRING" id="1285242.A6A04_01250"/>
<evidence type="ECO:0000313" key="10">
    <source>
        <dbReference type="Proteomes" id="UP000078428"/>
    </source>
</evidence>
<feature type="chain" id="PRO_5008092211" description="Argininosuccinate lyase" evidence="8">
    <location>
        <begin position="21"/>
        <end position="66"/>
    </location>
</feature>
<keyword evidence="2 8" id="KW-0732">Signal</keyword>
<feature type="signal peptide" evidence="8">
    <location>
        <begin position="1"/>
        <end position="20"/>
    </location>
</feature>
<evidence type="ECO:0000256" key="2">
    <source>
        <dbReference type="ARBA" id="ARBA00022729"/>
    </source>
</evidence>
<keyword evidence="10" id="KW-1185">Reference proteome</keyword>
<evidence type="ECO:0000256" key="5">
    <source>
        <dbReference type="ARBA" id="ARBA00023237"/>
    </source>
</evidence>
<keyword evidence="6" id="KW-0449">Lipoprotein</keyword>
<dbReference type="AlphaFoldDB" id="A0A178MSH4"/>
<sequence>MSRRLILAALALLLALPLAACGRKGSPEVPENAVYPRVYPNIPFPPPGARKAPDSQAPSAEPGPVQ</sequence>
<evidence type="ECO:0000256" key="7">
    <source>
        <dbReference type="SAM" id="MobiDB-lite"/>
    </source>
</evidence>
<comment type="caution">
    <text evidence="9">The sequence shown here is derived from an EMBL/GenBank/DDBJ whole genome shotgun (WGS) entry which is preliminary data.</text>
</comment>
<evidence type="ECO:0000256" key="6">
    <source>
        <dbReference type="ARBA" id="ARBA00023288"/>
    </source>
</evidence>
<evidence type="ECO:0000256" key="1">
    <source>
        <dbReference type="ARBA" id="ARBA00004459"/>
    </source>
</evidence>
<evidence type="ECO:0000256" key="4">
    <source>
        <dbReference type="ARBA" id="ARBA00023139"/>
    </source>
</evidence>